<evidence type="ECO:0000313" key="1">
    <source>
        <dbReference type="EMBL" id="GKV51433.1"/>
    </source>
</evidence>
<protein>
    <submittedName>
        <fullName evidence="1">Uncharacterized protein</fullName>
    </submittedName>
</protein>
<organism evidence="1 2">
    <name type="scientific">Rubroshorea leprosula</name>
    <dbReference type="NCBI Taxonomy" id="152421"/>
    <lineage>
        <taxon>Eukaryota</taxon>
        <taxon>Viridiplantae</taxon>
        <taxon>Streptophyta</taxon>
        <taxon>Embryophyta</taxon>
        <taxon>Tracheophyta</taxon>
        <taxon>Spermatophyta</taxon>
        <taxon>Magnoliopsida</taxon>
        <taxon>eudicotyledons</taxon>
        <taxon>Gunneridae</taxon>
        <taxon>Pentapetalae</taxon>
        <taxon>rosids</taxon>
        <taxon>malvids</taxon>
        <taxon>Malvales</taxon>
        <taxon>Dipterocarpaceae</taxon>
        <taxon>Rubroshorea</taxon>
    </lineage>
</organism>
<proteinExistence type="predicted"/>
<keyword evidence="2" id="KW-1185">Reference proteome</keyword>
<dbReference type="InterPro" id="IPR045117">
    <property type="entry name" value="ATXN2-like"/>
</dbReference>
<reference evidence="1 2" key="1">
    <citation type="journal article" date="2021" name="Commun. Biol.">
        <title>The genome of Shorea leprosula (Dipterocarpaceae) highlights the ecological relevance of drought in aseasonal tropical rainforests.</title>
        <authorList>
            <person name="Ng K.K.S."/>
            <person name="Kobayashi M.J."/>
            <person name="Fawcett J.A."/>
            <person name="Hatakeyama M."/>
            <person name="Paape T."/>
            <person name="Ng C.H."/>
            <person name="Ang C.C."/>
            <person name="Tnah L.H."/>
            <person name="Lee C.T."/>
            <person name="Nishiyama T."/>
            <person name="Sese J."/>
            <person name="O'Brien M.J."/>
            <person name="Copetti D."/>
            <person name="Mohd Noor M.I."/>
            <person name="Ong R.C."/>
            <person name="Putra M."/>
            <person name="Sireger I.Z."/>
            <person name="Indrioko S."/>
            <person name="Kosugi Y."/>
            <person name="Izuno A."/>
            <person name="Isagi Y."/>
            <person name="Lee S.L."/>
            <person name="Shimizu K.K."/>
        </authorList>
    </citation>
    <scope>NUCLEOTIDE SEQUENCE [LARGE SCALE GENOMIC DNA]</scope>
    <source>
        <strain evidence="1">214</strain>
    </source>
</reference>
<dbReference type="AlphaFoldDB" id="A0AAV5MPS1"/>
<dbReference type="GO" id="GO:0003729">
    <property type="term" value="F:mRNA binding"/>
    <property type="evidence" value="ECO:0007669"/>
    <property type="project" value="TreeGrafter"/>
</dbReference>
<evidence type="ECO:0000313" key="2">
    <source>
        <dbReference type="Proteomes" id="UP001054252"/>
    </source>
</evidence>
<dbReference type="PANTHER" id="PTHR12854:SF7">
    <property type="entry name" value="ATAXIN-2 HOMOLOG"/>
    <property type="match status" value="1"/>
</dbReference>
<dbReference type="Proteomes" id="UP001054252">
    <property type="component" value="Unassembled WGS sequence"/>
</dbReference>
<dbReference type="EMBL" id="BPVZ01000499">
    <property type="protein sequence ID" value="GKV51433.1"/>
    <property type="molecule type" value="Genomic_DNA"/>
</dbReference>
<sequence length="86" mass="9222">MIMACLIKDGTLQGEKAIAEFVSKAPSKTLIITAKELVQVIAKDVAGAKDGLARELRHEKQQAIMTDSAISQSHDVKMGRVETLGS</sequence>
<gene>
    <name evidence="1" type="ORF">SLEP1_g58091</name>
</gene>
<accession>A0AAV5MPS1</accession>
<name>A0AAV5MPS1_9ROSI</name>
<comment type="caution">
    <text evidence="1">The sequence shown here is derived from an EMBL/GenBank/DDBJ whole genome shotgun (WGS) entry which is preliminary data.</text>
</comment>
<dbReference type="GO" id="GO:0010494">
    <property type="term" value="C:cytoplasmic stress granule"/>
    <property type="evidence" value="ECO:0007669"/>
    <property type="project" value="TreeGrafter"/>
</dbReference>
<dbReference type="PANTHER" id="PTHR12854">
    <property type="entry name" value="ATAXIN 2-RELATED"/>
    <property type="match status" value="1"/>
</dbReference>
<dbReference type="GO" id="GO:0034063">
    <property type="term" value="P:stress granule assembly"/>
    <property type="evidence" value="ECO:0007669"/>
    <property type="project" value="TreeGrafter"/>
</dbReference>